<name>A0A0N7L392_PLAHL</name>
<evidence type="ECO:0000313" key="1">
    <source>
        <dbReference type="EMBL" id="CEG35227.1"/>
    </source>
</evidence>
<dbReference type="Proteomes" id="UP000054928">
    <property type="component" value="Unassembled WGS sequence"/>
</dbReference>
<dbReference type="RefSeq" id="XP_024571596.1">
    <property type="nucleotide sequence ID" value="XM_024721837.1"/>
</dbReference>
<accession>A0A0N7L392</accession>
<dbReference type="EMBL" id="CCYD01000033">
    <property type="protein sequence ID" value="CEG35227.1"/>
    <property type="molecule type" value="Genomic_DNA"/>
</dbReference>
<reference evidence="2" key="1">
    <citation type="submission" date="2014-09" db="EMBL/GenBank/DDBJ databases">
        <authorList>
            <person name="Sharma Rahul"/>
            <person name="Thines Marco"/>
        </authorList>
    </citation>
    <scope>NUCLEOTIDE SEQUENCE [LARGE SCALE GENOMIC DNA]</scope>
</reference>
<evidence type="ECO:0000313" key="2">
    <source>
        <dbReference type="Proteomes" id="UP000054928"/>
    </source>
</evidence>
<dbReference type="AlphaFoldDB" id="A0A0N7L392"/>
<keyword evidence="2" id="KW-1185">Reference proteome</keyword>
<proteinExistence type="predicted"/>
<protein>
    <submittedName>
        <fullName evidence="1">Uncharacterized protein</fullName>
    </submittedName>
</protein>
<sequence length="53" mass="5816">MKQTLEVGTGVDAVDKKLEVARKWIEAEIKMVSPRLSRYICAAETGAPLIVSL</sequence>
<organism evidence="1 2">
    <name type="scientific">Plasmopara halstedii</name>
    <name type="common">Downy mildew of sunflower</name>
    <dbReference type="NCBI Taxonomy" id="4781"/>
    <lineage>
        <taxon>Eukaryota</taxon>
        <taxon>Sar</taxon>
        <taxon>Stramenopiles</taxon>
        <taxon>Oomycota</taxon>
        <taxon>Peronosporomycetes</taxon>
        <taxon>Peronosporales</taxon>
        <taxon>Peronosporaceae</taxon>
        <taxon>Plasmopara</taxon>
    </lineage>
</organism>
<dbReference type="GeneID" id="36404094"/>